<protein>
    <submittedName>
        <fullName evidence="1">Uncharacterized protein</fullName>
    </submittedName>
</protein>
<gene>
    <name evidence="1" type="ORF">SARC_02570</name>
</gene>
<reference evidence="1 2" key="1">
    <citation type="submission" date="2011-02" db="EMBL/GenBank/DDBJ databases">
        <title>The Genome Sequence of Sphaeroforma arctica JP610.</title>
        <authorList>
            <consortium name="The Broad Institute Genome Sequencing Platform"/>
            <person name="Russ C."/>
            <person name="Cuomo C."/>
            <person name="Young S.K."/>
            <person name="Zeng Q."/>
            <person name="Gargeya S."/>
            <person name="Alvarado L."/>
            <person name="Berlin A."/>
            <person name="Chapman S.B."/>
            <person name="Chen Z."/>
            <person name="Freedman E."/>
            <person name="Gellesch M."/>
            <person name="Goldberg J."/>
            <person name="Griggs A."/>
            <person name="Gujja S."/>
            <person name="Heilman E."/>
            <person name="Heiman D."/>
            <person name="Howarth C."/>
            <person name="Mehta T."/>
            <person name="Neiman D."/>
            <person name="Pearson M."/>
            <person name="Roberts A."/>
            <person name="Saif S."/>
            <person name="Shea T."/>
            <person name="Shenoy N."/>
            <person name="Sisk P."/>
            <person name="Stolte C."/>
            <person name="Sykes S."/>
            <person name="White J."/>
            <person name="Yandava C."/>
            <person name="Burger G."/>
            <person name="Gray M.W."/>
            <person name="Holland P.W.H."/>
            <person name="King N."/>
            <person name="Lang F.B.F."/>
            <person name="Roger A.J."/>
            <person name="Ruiz-Trillo I."/>
            <person name="Haas B."/>
            <person name="Nusbaum C."/>
            <person name="Birren B."/>
        </authorList>
    </citation>
    <scope>NUCLEOTIDE SEQUENCE [LARGE SCALE GENOMIC DNA]</scope>
    <source>
        <strain evidence="1 2">JP610</strain>
    </source>
</reference>
<dbReference type="GeneID" id="25903074"/>
<evidence type="ECO:0000313" key="1">
    <source>
        <dbReference type="EMBL" id="KNC85235.1"/>
    </source>
</evidence>
<keyword evidence="2" id="KW-1185">Reference proteome</keyword>
<dbReference type="EMBL" id="KQ241713">
    <property type="protein sequence ID" value="KNC85235.1"/>
    <property type="molecule type" value="Genomic_DNA"/>
</dbReference>
<sequence>MVINIKTREVAEYIETHEIDLVQHGTHITGNGSWFTDDGTSGTETLIGSFSTGNELAFVELDVDDEQVPPEQEAPALGYAQNQVHAVYVDPYLKWVAVGGNGLKGITFTVWFERGEEESNTFRKVH</sequence>
<evidence type="ECO:0000313" key="2">
    <source>
        <dbReference type="Proteomes" id="UP000054560"/>
    </source>
</evidence>
<name>A0A0L0G8A9_9EUKA</name>
<dbReference type="Proteomes" id="UP000054560">
    <property type="component" value="Unassembled WGS sequence"/>
</dbReference>
<proteinExistence type="predicted"/>
<accession>A0A0L0G8A9</accession>
<dbReference type="RefSeq" id="XP_014159137.1">
    <property type="nucleotide sequence ID" value="XM_014303662.1"/>
</dbReference>
<dbReference type="AlphaFoldDB" id="A0A0L0G8A9"/>
<organism evidence="1 2">
    <name type="scientific">Sphaeroforma arctica JP610</name>
    <dbReference type="NCBI Taxonomy" id="667725"/>
    <lineage>
        <taxon>Eukaryota</taxon>
        <taxon>Ichthyosporea</taxon>
        <taxon>Ichthyophonida</taxon>
        <taxon>Sphaeroforma</taxon>
    </lineage>
</organism>